<evidence type="ECO:0000256" key="9">
    <source>
        <dbReference type="HAMAP-Rule" id="MF_00082"/>
    </source>
</evidence>
<feature type="site" description="Transition state stabilizer" evidence="9">
    <location>
        <position position="8"/>
    </location>
</feature>
<proteinExistence type="inferred from homology"/>
<evidence type="ECO:0000313" key="12">
    <source>
        <dbReference type="Proteomes" id="UP000051010"/>
    </source>
</evidence>
<dbReference type="GO" id="GO:0005737">
    <property type="term" value="C:cytoplasm"/>
    <property type="evidence" value="ECO:0007669"/>
    <property type="project" value="UniProtKB-SubCell"/>
</dbReference>
<keyword evidence="6 9" id="KW-0418">Kinase</keyword>
<dbReference type="GO" id="GO:0042450">
    <property type="term" value="P:L-arginine biosynthetic process via ornithine"/>
    <property type="evidence" value="ECO:0007669"/>
    <property type="project" value="UniProtKB-UniRule"/>
</dbReference>
<feature type="site" description="Transition state stabilizer" evidence="9">
    <location>
        <position position="214"/>
    </location>
</feature>
<dbReference type="GO" id="GO:0003991">
    <property type="term" value="F:acetylglutamate kinase activity"/>
    <property type="evidence" value="ECO:0007669"/>
    <property type="project" value="UniProtKB-UniRule"/>
</dbReference>
<gene>
    <name evidence="9" type="primary">argB</name>
    <name evidence="11" type="ORF">FD47_GL002015</name>
</gene>
<evidence type="ECO:0000256" key="5">
    <source>
        <dbReference type="ARBA" id="ARBA00022741"/>
    </source>
</evidence>
<feature type="binding site" evidence="9">
    <location>
        <position position="63"/>
    </location>
    <ligand>
        <name>substrate</name>
    </ligand>
</feature>
<keyword evidence="5 9" id="KW-0547">Nucleotide-binding</keyword>
<dbReference type="Proteomes" id="UP000051010">
    <property type="component" value="Unassembled WGS sequence"/>
</dbReference>
<dbReference type="InterPro" id="IPR004662">
    <property type="entry name" value="AcgluKinase_fam"/>
</dbReference>
<dbReference type="UniPathway" id="UPA00068">
    <property type="reaction ID" value="UER00107"/>
</dbReference>
<comment type="function">
    <text evidence="9">Catalyzes the ATP-dependent phosphorylation of N-acetyl-L-glutamate.</text>
</comment>
<feature type="binding site" evidence="9">
    <location>
        <position position="155"/>
    </location>
    <ligand>
        <name>substrate</name>
    </ligand>
</feature>
<keyword evidence="7 9" id="KW-0067">ATP-binding</keyword>
<dbReference type="CDD" id="cd04238">
    <property type="entry name" value="AAK_NAGK-like"/>
    <property type="match status" value="1"/>
</dbReference>
<keyword evidence="2 9" id="KW-0055">Arginine biosynthesis</keyword>
<dbReference type="AlphaFoldDB" id="A0A0R1YRN6"/>
<dbReference type="InterPro" id="IPR036393">
    <property type="entry name" value="AceGlu_kinase-like_sf"/>
</dbReference>
<dbReference type="EMBL" id="AZFZ01000047">
    <property type="protein sequence ID" value="KRM41923.1"/>
    <property type="molecule type" value="Genomic_DNA"/>
</dbReference>
<evidence type="ECO:0000256" key="3">
    <source>
        <dbReference type="ARBA" id="ARBA00022605"/>
    </source>
</evidence>
<evidence type="ECO:0000313" key="11">
    <source>
        <dbReference type="EMBL" id="KRM41923.1"/>
    </source>
</evidence>
<feature type="binding site" evidence="9">
    <location>
        <begin position="41"/>
        <end position="42"/>
    </location>
    <ligand>
        <name>substrate</name>
    </ligand>
</feature>
<evidence type="ECO:0000256" key="7">
    <source>
        <dbReference type="ARBA" id="ARBA00022840"/>
    </source>
</evidence>
<dbReference type="NCBIfam" id="TIGR00761">
    <property type="entry name" value="argB"/>
    <property type="match status" value="1"/>
</dbReference>
<evidence type="ECO:0000259" key="10">
    <source>
        <dbReference type="Pfam" id="PF00696"/>
    </source>
</evidence>
<comment type="caution">
    <text evidence="11">The sequence shown here is derived from an EMBL/GenBank/DDBJ whole genome shotgun (WGS) entry which is preliminary data.</text>
</comment>
<dbReference type="HAMAP" id="MF_00082">
    <property type="entry name" value="ArgB"/>
    <property type="match status" value="1"/>
</dbReference>
<dbReference type="PANTHER" id="PTHR23342:SF0">
    <property type="entry name" value="N-ACETYLGLUTAMATE SYNTHASE, MITOCHONDRIAL"/>
    <property type="match status" value="1"/>
</dbReference>
<keyword evidence="4 9" id="KW-0808">Transferase</keyword>
<evidence type="ECO:0000256" key="2">
    <source>
        <dbReference type="ARBA" id="ARBA00022571"/>
    </source>
</evidence>
<organism evidence="11 12">
    <name type="scientific">Lentilactobacillus parafarraginis DSM 18390 = JCM 14109</name>
    <dbReference type="NCBI Taxonomy" id="1423786"/>
    <lineage>
        <taxon>Bacteria</taxon>
        <taxon>Bacillati</taxon>
        <taxon>Bacillota</taxon>
        <taxon>Bacilli</taxon>
        <taxon>Lactobacillales</taxon>
        <taxon>Lactobacillaceae</taxon>
        <taxon>Lentilactobacillus</taxon>
    </lineage>
</organism>
<protein>
    <recommendedName>
        <fullName evidence="9">Acetylglutamate kinase</fullName>
        <ecNumber evidence="9">2.7.2.8</ecNumber>
    </recommendedName>
    <alternativeName>
        <fullName evidence="9">N-acetyl-L-glutamate 5-phosphotransferase</fullName>
    </alternativeName>
    <alternativeName>
        <fullName evidence="9">NAG kinase</fullName>
        <shortName evidence="9">NAGK</shortName>
    </alternativeName>
</protein>
<accession>A0A0R1YRN6</accession>
<dbReference type="PATRIC" id="fig|1423786.4.peg.2119"/>
<dbReference type="SUPFAM" id="SSF53633">
    <property type="entry name" value="Carbamate kinase-like"/>
    <property type="match status" value="1"/>
</dbReference>
<comment type="subcellular location">
    <subcellularLocation>
        <location evidence="9">Cytoplasm</location>
    </subcellularLocation>
</comment>
<dbReference type="Pfam" id="PF00696">
    <property type="entry name" value="AA_kinase"/>
    <property type="match status" value="1"/>
</dbReference>
<dbReference type="PIRSF" id="PIRSF000728">
    <property type="entry name" value="NAGK"/>
    <property type="match status" value="1"/>
</dbReference>
<evidence type="ECO:0000256" key="1">
    <source>
        <dbReference type="ARBA" id="ARBA00004828"/>
    </source>
</evidence>
<comment type="similarity">
    <text evidence="9">Belongs to the acetylglutamate kinase family. ArgB subfamily.</text>
</comment>
<evidence type="ECO:0000256" key="6">
    <source>
        <dbReference type="ARBA" id="ARBA00022777"/>
    </source>
</evidence>
<dbReference type="InterPro" id="IPR001048">
    <property type="entry name" value="Asp/Glu/Uridylate_kinase"/>
</dbReference>
<comment type="pathway">
    <text evidence="1 9">Amino-acid biosynthesis; L-arginine biosynthesis; N(2)-acetyl-L-ornithine from L-glutamate: step 2/4.</text>
</comment>
<name>A0A0R1YRN6_9LACO</name>
<dbReference type="Gene3D" id="3.40.1160.10">
    <property type="entry name" value="Acetylglutamate kinase-like"/>
    <property type="match status" value="1"/>
</dbReference>
<reference evidence="11 12" key="1">
    <citation type="journal article" date="2015" name="Genome Announc.">
        <title>Expanding the biotechnology potential of lactobacilli through comparative genomics of 213 strains and associated genera.</title>
        <authorList>
            <person name="Sun Z."/>
            <person name="Harris H.M."/>
            <person name="McCann A."/>
            <person name="Guo C."/>
            <person name="Argimon S."/>
            <person name="Zhang W."/>
            <person name="Yang X."/>
            <person name="Jeffery I.B."/>
            <person name="Cooney J.C."/>
            <person name="Kagawa T.F."/>
            <person name="Liu W."/>
            <person name="Song Y."/>
            <person name="Salvetti E."/>
            <person name="Wrobel A."/>
            <person name="Rasinkangas P."/>
            <person name="Parkhill J."/>
            <person name="Rea M.C."/>
            <person name="O'Sullivan O."/>
            <person name="Ritari J."/>
            <person name="Douillard F.P."/>
            <person name="Paul Ross R."/>
            <person name="Yang R."/>
            <person name="Briner A.E."/>
            <person name="Felis G.E."/>
            <person name="de Vos W.M."/>
            <person name="Barrangou R."/>
            <person name="Klaenhammer T.R."/>
            <person name="Caufield P.W."/>
            <person name="Cui Y."/>
            <person name="Zhang H."/>
            <person name="O'Toole P.W."/>
        </authorList>
    </citation>
    <scope>NUCLEOTIDE SEQUENCE [LARGE SCALE GENOMIC DNA]</scope>
    <source>
        <strain evidence="11 12">DSM 18390</strain>
    </source>
</reference>
<evidence type="ECO:0000256" key="8">
    <source>
        <dbReference type="ARBA" id="ARBA00048141"/>
    </source>
</evidence>
<dbReference type="InterPro" id="IPR037528">
    <property type="entry name" value="ArgB"/>
</dbReference>
<keyword evidence="9" id="KW-0963">Cytoplasm</keyword>
<sequence length="249" mass="26333">MTQKIVIKIGGHASQNLTPAFFSQLHTWIDEGKQILIVHGGGPQISTWSKKLGLTVKKINGIRVTDSATLQVTQAVLLGLVQPNLCAKLAAAGLPVMGLNAAGKAVLNADYLNQKLFGEVGQLSAINQTYIDDVLSDHIGVIAPLAATPDGHLLNVNGDVAAAGIAKYLNAEEFILLTDVPGVMVKDQVLTSLSKQRATKMVQKKLITAGMQPKLKAAFDALASGVNRVTITNQLQNSGTKLLNNQLIS</sequence>
<dbReference type="EC" id="2.7.2.8" evidence="9"/>
<dbReference type="GO" id="GO:0005524">
    <property type="term" value="F:ATP binding"/>
    <property type="evidence" value="ECO:0007669"/>
    <property type="project" value="UniProtKB-UniRule"/>
</dbReference>
<feature type="domain" description="Aspartate/glutamate/uridylate kinase" evidence="10">
    <location>
        <begin position="4"/>
        <end position="233"/>
    </location>
</feature>
<dbReference type="RefSeq" id="WP_054735905.1">
    <property type="nucleotide sequence ID" value="NZ_AZFZ01000047.1"/>
</dbReference>
<comment type="catalytic activity">
    <reaction evidence="8 9">
        <text>N-acetyl-L-glutamate + ATP = N-acetyl-L-glutamyl 5-phosphate + ADP</text>
        <dbReference type="Rhea" id="RHEA:14629"/>
        <dbReference type="ChEBI" id="CHEBI:30616"/>
        <dbReference type="ChEBI" id="CHEBI:44337"/>
        <dbReference type="ChEBI" id="CHEBI:57936"/>
        <dbReference type="ChEBI" id="CHEBI:456216"/>
        <dbReference type="EC" id="2.7.2.8"/>
    </reaction>
</comment>
<dbReference type="PANTHER" id="PTHR23342">
    <property type="entry name" value="N-ACETYLGLUTAMATE SYNTHASE"/>
    <property type="match status" value="1"/>
</dbReference>
<keyword evidence="3 9" id="KW-0028">Amino-acid biosynthesis</keyword>
<evidence type="ECO:0000256" key="4">
    <source>
        <dbReference type="ARBA" id="ARBA00022679"/>
    </source>
</evidence>